<dbReference type="PANTHER" id="PTHR30537:SF5">
    <property type="entry name" value="HTH-TYPE TRANSCRIPTIONAL ACTIVATOR TTDR-RELATED"/>
    <property type="match status" value="1"/>
</dbReference>
<evidence type="ECO:0000256" key="1">
    <source>
        <dbReference type="ARBA" id="ARBA00009437"/>
    </source>
</evidence>
<name>A0A7Y6Q9Y5_9HYPH</name>
<proteinExistence type="inferred from homology"/>
<gene>
    <name evidence="6" type="ORF">HT585_23060</name>
</gene>
<organism evidence="6 7">
    <name type="scientific">Ensifer oleiphilus</name>
    <dbReference type="NCBI Taxonomy" id="2742698"/>
    <lineage>
        <taxon>Bacteria</taxon>
        <taxon>Pseudomonadati</taxon>
        <taxon>Pseudomonadota</taxon>
        <taxon>Alphaproteobacteria</taxon>
        <taxon>Hyphomicrobiales</taxon>
        <taxon>Rhizobiaceae</taxon>
        <taxon>Sinorhizobium/Ensifer group</taxon>
        <taxon>Ensifer</taxon>
    </lineage>
</organism>
<keyword evidence="2" id="KW-0805">Transcription regulation</keyword>
<accession>A0A7Y6Q9Y5</accession>
<evidence type="ECO:0000256" key="4">
    <source>
        <dbReference type="ARBA" id="ARBA00023163"/>
    </source>
</evidence>
<keyword evidence="4" id="KW-0804">Transcription</keyword>
<dbReference type="SUPFAM" id="SSF53850">
    <property type="entry name" value="Periplasmic binding protein-like II"/>
    <property type="match status" value="1"/>
</dbReference>
<dbReference type="InterPro" id="IPR036388">
    <property type="entry name" value="WH-like_DNA-bd_sf"/>
</dbReference>
<dbReference type="InterPro" id="IPR005119">
    <property type="entry name" value="LysR_subst-bd"/>
</dbReference>
<dbReference type="GO" id="GO:0003677">
    <property type="term" value="F:DNA binding"/>
    <property type="evidence" value="ECO:0007669"/>
    <property type="project" value="UniProtKB-KW"/>
</dbReference>
<dbReference type="GO" id="GO:0003700">
    <property type="term" value="F:DNA-binding transcription factor activity"/>
    <property type="evidence" value="ECO:0007669"/>
    <property type="project" value="InterPro"/>
</dbReference>
<evidence type="ECO:0000256" key="2">
    <source>
        <dbReference type="ARBA" id="ARBA00023015"/>
    </source>
</evidence>
<dbReference type="InterPro" id="IPR036390">
    <property type="entry name" value="WH_DNA-bd_sf"/>
</dbReference>
<feature type="domain" description="HTH lysR-type" evidence="5">
    <location>
        <begin position="1"/>
        <end position="59"/>
    </location>
</feature>
<reference evidence="6 7" key="1">
    <citation type="submission" date="2020-06" db="EMBL/GenBank/DDBJ databases">
        <authorList>
            <person name="Grouzdev D.S."/>
        </authorList>
    </citation>
    <scope>NUCLEOTIDE SEQUENCE [LARGE SCALE GENOMIC DNA]</scope>
    <source>
        <strain evidence="6 7">HO-A22</strain>
    </source>
</reference>
<dbReference type="EMBL" id="JABWDU010000007">
    <property type="protein sequence ID" value="NVD41754.1"/>
    <property type="molecule type" value="Genomic_DNA"/>
</dbReference>
<dbReference type="Gene3D" id="1.10.10.10">
    <property type="entry name" value="Winged helix-like DNA-binding domain superfamily/Winged helix DNA-binding domain"/>
    <property type="match status" value="1"/>
</dbReference>
<dbReference type="InterPro" id="IPR058163">
    <property type="entry name" value="LysR-type_TF_proteobact-type"/>
</dbReference>
<dbReference type="AlphaFoldDB" id="A0A7Y6Q9Y5"/>
<protein>
    <submittedName>
        <fullName evidence="6">LysR family transcriptional regulator</fullName>
    </submittedName>
</protein>
<dbReference type="Gene3D" id="3.40.190.290">
    <property type="match status" value="1"/>
</dbReference>
<dbReference type="FunFam" id="1.10.10.10:FF:000001">
    <property type="entry name" value="LysR family transcriptional regulator"/>
    <property type="match status" value="1"/>
</dbReference>
<dbReference type="InterPro" id="IPR000847">
    <property type="entry name" value="LysR_HTH_N"/>
</dbReference>
<dbReference type="RefSeq" id="WP_176355147.1">
    <property type="nucleotide sequence ID" value="NZ_JABWDU010000007.1"/>
</dbReference>
<evidence type="ECO:0000256" key="3">
    <source>
        <dbReference type="ARBA" id="ARBA00023125"/>
    </source>
</evidence>
<evidence type="ECO:0000313" key="6">
    <source>
        <dbReference type="EMBL" id="NVD41754.1"/>
    </source>
</evidence>
<keyword evidence="3" id="KW-0238">DNA-binding</keyword>
<evidence type="ECO:0000259" key="5">
    <source>
        <dbReference type="PROSITE" id="PS50931"/>
    </source>
</evidence>
<dbReference type="Pfam" id="PF00126">
    <property type="entry name" value="HTH_1"/>
    <property type="match status" value="1"/>
</dbReference>
<comment type="caution">
    <text evidence="6">The sequence shown here is derived from an EMBL/GenBank/DDBJ whole genome shotgun (WGS) entry which is preliminary data.</text>
</comment>
<comment type="similarity">
    <text evidence="1">Belongs to the LysR transcriptional regulatory family.</text>
</comment>
<dbReference type="Proteomes" id="UP000520198">
    <property type="component" value="Unassembled WGS sequence"/>
</dbReference>
<evidence type="ECO:0000313" key="7">
    <source>
        <dbReference type="Proteomes" id="UP000520198"/>
    </source>
</evidence>
<keyword evidence="7" id="KW-1185">Reference proteome</keyword>
<dbReference type="PANTHER" id="PTHR30537">
    <property type="entry name" value="HTH-TYPE TRANSCRIPTIONAL REGULATOR"/>
    <property type="match status" value="1"/>
</dbReference>
<dbReference type="Pfam" id="PF03466">
    <property type="entry name" value="LysR_substrate"/>
    <property type="match status" value="1"/>
</dbReference>
<dbReference type="PROSITE" id="PS50931">
    <property type="entry name" value="HTH_LYSR"/>
    <property type="match status" value="1"/>
</dbReference>
<sequence>MNSIQDLRVFSEIVKSNSFSLAASKLGLSPATMSGRLKALECHFGVALLKRTTRSLCLTEEGRYLFETSQAILEDFERLDKTMRQRKKNPNGTVTIAAPSEFGRKYLIPLTNEFGTAHPEIGFRLILGDDDVNLVDDDCDIVIRFGAVPDSALTTRKLGENPMVICAAPDYLTRRGAPDVPSDLVTHNCLVYLDGKTAADKWGFAVDGEPTLVRVSGNRIVSDRQALIDLAKAGQGLVRVSSWDVARELEEGALVAVLRDFDCDPEIIHLLSEPRHRLPLRTAEFIDFVLQRVKRLSRSAELCRSEYPRLRGAA</sequence>
<dbReference type="SUPFAM" id="SSF46785">
    <property type="entry name" value="Winged helix' DNA-binding domain"/>
    <property type="match status" value="1"/>
</dbReference>
<dbReference type="CDD" id="cd08422">
    <property type="entry name" value="PBP2_CrgA_like"/>
    <property type="match status" value="1"/>
</dbReference>